<evidence type="ECO:0000313" key="14">
    <source>
        <dbReference type="EMBL" id="KUK68098.1"/>
    </source>
</evidence>
<dbReference type="PIRSF" id="PIRSF000847">
    <property type="entry name" value="Phos_ph_gly_syn"/>
    <property type="match status" value="1"/>
</dbReference>
<evidence type="ECO:0000313" key="17">
    <source>
        <dbReference type="Proteomes" id="UP000055014"/>
    </source>
</evidence>
<dbReference type="InterPro" id="IPR000462">
    <property type="entry name" value="CDP-OH_P_trans"/>
</dbReference>
<reference evidence="16 17" key="2">
    <citation type="journal article" date="2015" name="MBio">
        <title>Genome-Resolved Metagenomic Analysis Reveals Roles for Candidate Phyla and Other Microbial Community Members in Biogeochemical Transformations in Oil Reservoirs.</title>
        <authorList>
            <person name="Hu P."/>
            <person name="Tom L."/>
            <person name="Singh A."/>
            <person name="Thomas B.C."/>
            <person name="Baker B.J."/>
            <person name="Piceno Y.M."/>
            <person name="Andersen G.L."/>
            <person name="Banfield J.F."/>
        </authorList>
    </citation>
    <scope>NUCLEOTIDE SEQUENCE [LARGE SCALE GENOMIC DNA]</scope>
</reference>
<dbReference type="PATRIC" id="fig|1236046.5.peg.582"/>
<comment type="similarity">
    <text evidence="2 12">Belongs to the CDP-alcohol phosphatidyltransferase class-I family.</text>
</comment>
<evidence type="ECO:0000256" key="5">
    <source>
        <dbReference type="ARBA" id="ARBA00022692"/>
    </source>
</evidence>
<dbReference type="InterPro" id="IPR004570">
    <property type="entry name" value="Phosphatidylglycerol_P_synth"/>
</dbReference>
<dbReference type="PANTHER" id="PTHR14269:SF62">
    <property type="entry name" value="CDP-DIACYLGLYCEROL--GLYCEROL-3-PHOSPHATE 3-PHOSPHATIDYLTRANSFERASE 1, CHLOROPLASTIC"/>
    <property type="match status" value="1"/>
</dbReference>
<keyword evidence="8 13" id="KW-0472">Membrane</keyword>
<feature type="transmembrane region" description="Helical" evidence="13">
    <location>
        <begin position="156"/>
        <end position="177"/>
    </location>
</feature>
<dbReference type="PANTHER" id="PTHR14269">
    <property type="entry name" value="CDP-DIACYLGLYCEROL--GLYCEROL-3-PHOSPHATE 3-PHOSPHATIDYLTRANSFERASE-RELATED"/>
    <property type="match status" value="1"/>
</dbReference>
<evidence type="ECO:0000256" key="1">
    <source>
        <dbReference type="ARBA" id="ARBA00004141"/>
    </source>
</evidence>
<evidence type="ECO:0000256" key="9">
    <source>
        <dbReference type="ARBA" id="ARBA00023209"/>
    </source>
</evidence>
<dbReference type="Proteomes" id="UP000055014">
    <property type="component" value="Unassembled WGS sequence"/>
</dbReference>
<evidence type="ECO:0000313" key="15">
    <source>
        <dbReference type="EMBL" id="KUK91474.1"/>
    </source>
</evidence>
<keyword evidence="3" id="KW-0444">Lipid biosynthesis</keyword>
<dbReference type="GO" id="GO:0016020">
    <property type="term" value="C:membrane"/>
    <property type="evidence" value="ECO:0007669"/>
    <property type="project" value="UniProtKB-SubCell"/>
</dbReference>
<dbReference type="GO" id="GO:0008444">
    <property type="term" value="F:CDP-diacylglycerol-glycerol-3-phosphate 3-phosphatidyltransferase activity"/>
    <property type="evidence" value="ECO:0007669"/>
    <property type="project" value="UniProtKB-UniRule"/>
</dbReference>
<reference evidence="15" key="1">
    <citation type="journal article" date="2015" name="MBio">
        <title>Genome-resolved metagenomic analysis reveals roles for candidate phyla and other microbial community members in biogeochemical transformations in oil reservoirs.</title>
        <authorList>
            <person name="Hu P."/>
            <person name="Tom L."/>
            <person name="Singh A."/>
            <person name="Thomas B.C."/>
            <person name="Baker B.J."/>
            <person name="Piceno Y.M."/>
            <person name="Andersen G.L."/>
            <person name="Banfield J.F."/>
        </authorList>
    </citation>
    <scope>NUCLEOTIDE SEQUENCE [LARGE SCALE GENOMIC DNA]</scope>
    <source>
        <strain evidence="14">46_47</strain>
        <strain evidence="15">46_70</strain>
    </source>
</reference>
<protein>
    <recommendedName>
        <fullName evidence="11">CDP-diacylglycerol--glycerol-3-phosphate 3-phosphatidyltransferase</fullName>
        <ecNumber evidence="11">2.7.8.5</ecNumber>
    </recommendedName>
</protein>
<evidence type="ECO:0000256" key="4">
    <source>
        <dbReference type="ARBA" id="ARBA00022679"/>
    </source>
</evidence>
<proteinExistence type="inferred from homology"/>
<evidence type="ECO:0000256" key="11">
    <source>
        <dbReference type="NCBIfam" id="TIGR00560"/>
    </source>
</evidence>
<evidence type="ECO:0000256" key="3">
    <source>
        <dbReference type="ARBA" id="ARBA00022516"/>
    </source>
</evidence>
<evidence type="ECO:0000256" key="7">
    <source>
        <dbReference type="ARBA" id="ARBA00023098"/>
    </source>
</evidence>
<dbReference type="Pfam" id="PF01066">
    <property type="entry name" value="CDP-OH_P_transf"/>
    <property type="match status" value="1"/>
</dbReference>
<dbReference type="Proteomes" id="UP000054260">
    <property type="component" value="Unassembled WGS sequence"/>
</dbReference>
<dbReference type="InterPro" id="IPR048254">
    <property type="entry name" value="CDP_ALCOHOL_P_TRANSF_CS"/>
</dbReference>
<organism evidence="15 17">
    <name type="scientific">Mesotoga infera</name>
    <dbReference type="NCBI Taxonomy" id="1236046"/>
    <lineage>
        <taxon>Bacteria</taxon>
        <taxon>Thermotogati</taxon>
        <taxon>Thermotogota</taxon>
        <taxon>Thermotogae</taxon>
        <taxon>Kosmotogales</taxon>
        <taxon>Kosmotogaceae</taxon>
        <taxon>Mesotoga</taxon>
    </lineage>
</organism>
<dbReference type="EMBL" id="LGGH01000038">
    <property type="protein sequence ID" value="KUK68098.1"/>
    <property type="molecule type" value="Genomic_DNA"/>
</dbReference>
<evidence type="ECO:0000256" key="13">
    <source>
        <dbReference type="SAM" id="Phobius"/>
    </source>
</evidence>
<dbReference type="AlphaFoldDB" id="A0A101IAF7"/>
<dbReference type="InterPro" id="IPR043130">
    <property type="entry name" value="CDP-OH_PTrfase_TM_dom"/>
</dbReference>
<dbReference type="EC" id="2.7.8.5" evidence="11"/>
<evidence type="ECO:0000256" key="6">
    <source>
        <dbReference type="ARBA" id="ARBA00022989"/>
    </source>
</evidence>
<keyword evidence="5 13" id="KW-0812">Transmembrane</keyword>
<comment type="subcellular location">
    <subcellularLocation>
        <location evidence="1">Membrane</location>
        <topology evidence="1">Multi-pass membrane protein</topology>
    </subcellularLocation>
</comment>
<keyword evidence="10" id="KW-1208">Phospholipid metabolism</keyword>
<evidence type="ECO:0000256" key="12">
    <source>
        <dbReference type="RuleBase" id="RU003750"/>
    </source>
</evidence>
<dbReference type="GO" id="GO:0046474">
    <property type="term" value="P:glycerophospholipid biosynthetic process"/>
    <property type="evidence" value="ECO:0007669"/>
    <property type="project" value="TreeGrafter"/>
</dbReference>
<keyword evidence="6 13" id="KW-1133">Transmembrane helix</keyword>
<dbReference type="NCBIfam" id="TIGR00560">
    <property type="entry name" value="pgsA"/>
    <property type="match status" value="1"/>
</dbReference>
<name>A0A101IAF7_9BACT</name>
<keyword evidence="9" id="KW-0594">Phospholipid biosynthesis</keyword>
<gene>
    <name evidence="14" type="ORF">XD86_0398</name>
    <name evidence="15" type="ORF">XE02_0032</name>
</gene>
<evidence type="ECO:0000313" key="16">
    <source>
        <dbReference type="Proteomes" id="UP000054260"/>
    </source>
</evidence>
<dbReference type="Gene3D" id="1.20.120.1760">
    <property type="match status" value="1"/>
</dbReference>
<comment type="caution">
    <text evidence="15">The sequence shown here is derived from an EMBL/GenBank/DDBJ whole genome shotgun (WGS) entry which is preliminary data.</text>
</comment>
<keyword evidence="7" id="KW-0443">Lipid metabolism</keyword>
<feature type="transmembrane region" description="Helical" evidence="13">
    <location>
        <begin position="79"/>
        <end position="103"/>
    </location>
</feature>
<evidence type="ECO:0000256" key="10">
    <source>
        <dbReference type="ARBA" id="ARBA00023264"/>
    </source>
</evidence>
<dbReference type="InterPro" id="IPR050324">
    <property type="entry name" value="CDP-alcohol_PTase-I"/>
</dbReference>
<dbReference type="EMBL" id="LGGW01000001">
    <property type="protein sequence ID" value="KUK91474.1"/>
    <property type="molecule type" value="Genomic_DNA"/>
</dbReference>
<feature type="transmembrane region" description="Helical" evidence="13">
    <location>
        <begin position="123"/>
        <end position="144"/>
    </location>
</feature>
<evidence type="ECO:0000256" key="8">
    <source>
        <dbReference type="ARBA" id="ARBA00023136"/>
    </source>
</evidence>
<evidence type="ECO:0000256" key="2">
    <source>
        <dbReference type="ARBA" id="ARBA00010441"/>
    </source>
</evidence>
<dbReference type="PROSITE" id="PS00379">
    <property type="entry name" value="CDP_ALCOHOL_P_TRANSF"/>
    <property type="match status" value="1"/>
</dbReference>
<sequence>MIWKVLFWMNLPNTLTLSRMVLTLPALGLLMTGNTVGYYFSFVVFLIASLTDFFDGRIARKRGLVTDLGKFLDQISDKILVTSMFLGFMALSRVSLWFLFILVTRDTLVSGIRMVASSKGKVIAADIFGKIKTVSQMTLLILLYSSLLWGIPSKGLMLWLEIVIAVITAVSGANYLHKNLDIFWEGK</sequence>
<keyword evidence="4 12" id="KW-0808">Transferase</keyword>
<accession>A0A101IAF7</accession>